<dbReference type="EMBL" id="GBXM01064752">
    <property type="protein sequence ID" value="JAH43825.1"/>
    <property type="molecule type" value="Transcribed_RNA"/>
</dbReference>
<accession>A0A0E9ST65</accession>
<sequence length="60" mass="6703">MSSNVCRCIVNTSRAHLISPFVSLTGPVYPSTHNIHAWKKTIRRTIKKILGNERANVEGV</sequence>
<organism evidence="1">
    <name type="scientific">Anguilla anguilla</name>
    <name type="common">European freshwater eel</name>
    <name type="synonym">Muraena anguilla</name>
    <dbReference type="NCBI Taxonomy" id="7936"/>
    <lineage>
        <taxon>Eukaryota</taxon>
        <taxon>Metazoa</taxon>
        <taxon>Chordata</taxon>
        <taxon>Craniata</taxon>
        <taxon>Vertebrata</taxon>
        <taxon>Euteleostomi</taxon>
        <taxon>Actinopterygii</taxon>
        <taxon>Neopterygii</taxon>
        <taxon>Teleostei</taxon>
        <taxon>Anguilliformes</taxon>
        <taxon>Anguillidae</taxon>
        <taxon>Anguilla</taxon>
    </lineage>
</organism>
<name>A0A0E9ST65_ANGAN</name>
<evidence type="ECO:0000313" key="1">
    <source>
        <dbReference type="EMBL" id="JAH43825.1"/>
    </source>
</evidence>
<reference evidence="1" key="1">
    <citation type="submission" date="2014-11" db="EMBL/GenBank/DDBJ databases">
        <authorList>
            <person name="Amaro Gonzalez C."/>
        </authorList>
    </citation>
    <scope>NUCLEOTIDE SEQUENCE</scope>
</reference>
<protein>
    <submittedName>
        <fullName evidence="1">Uncharacterized protein</fullName>
    </submittedName>
</protein>
<reference evidence="1" key="2">
    <citation type="journal article" date="2015" name="Fish Shellfish Immunol.">
        <title>Early steps in the European eel (Anguilla anguilla)-Vibrio vulnificus interaction in the gills: Role of the RtxA13 toxin.</title>
        <authorList>
            <person name="Callol A."/>
            <person name="Pajuelo D."/>
            <person name="Ebbesson L."/>
            <person name="Teles M."/>
            <person name="MacKenzie S."/>
            <person name="Amaro C."/>
        </authorList>
    </citation>
    <scope>NUCLEOTIDE SEQUENCE</scope>
</reference>
<proteinExistence type="predicted"/>
<dbReference type="AlphaFoldDB" id="A0A0E9ST65"/>